<dbReference type="EMBL" id="UYSL01007500">
    <property type="protein sequence ID" value="VDL67811.1"/>
    <property type="molecule type" value="Genomic_DNA"/>
</dbReference>
<protein>
    <submittedName>
        <fullName evidence="1 3">Uncharacterized protein</fullName>
    </submittedName>
</protein>
<keyword evidence="2" id="KW-1185">Reference proteome</keyword>
<proteinExistence type="predicted"/>
<accession>A0A0N4XNX0</accession>
<evidence type="ECO:0000313" key="3">
    <source>
        <dbReference type="WBParaSite" id="NBR_0000422201-mRNA-1"/>
    </source>
</evidence>
<dbReference type="AlphaFoldDB" id="A0A0N4XNX0"/>
<dbReference type="Proteomes" id="UP000271162">
    <property type="component" value="Unassembled WGS sequence"/>
</dbReference>
<gene>
    <name evidence="1" type="ORF">NBR_LOCUS4222</name>
</gene>
<dbReference type="WBParaSite" id="NBR_0000422201-mRNA-1">
    <property type="protein sequence ID" value="NBR_0000422201-mRNA-1"/>
    <property type="gene ID" value="NBR_0000422201"/>
</dbReference>
<name>A0A0N4XNX0_NIPBR</name>
<sequence length="77" mass="8463">MHDDDMRQVAHALLPSTDSIDCFSPINYTKSMLELAAEIRQADTLLKDSSKCQPAPSICVFHSTAENRASKSLPKKG</sequence>
<evidence type="ECO:0000313" key="2">
    <source>
        <dbReference type="Proteomes" id="UP000271162"/>
    </source>
</evidence>
<evidence type="ECO:0000313" key="1">
    <source>
        <dbReference type="EMBL" id="VDL67811.1"/>
    </source>
</evidence>
<reference evidence="1 2" key="2">
    <citation type="submission" date="2018-11" db="EMBL/GenBank/DDBJ databases">
        <authorList>
            <consortium name="Pathogen Informatics"/>
        </authorList>
    </citation>
    <scope>NUCLEOTIDE SEQUENCE [LARGE SCALE GENOMIC DNA]</scope>
</reference>
<organism evidence="3">
    <name type="scientific">Nippostrongylus brasiliensis</name>
    <name type="common">Rat hookworm</name>
    <dbReference type="NCBI Taxonomy" id="27835"/>
    <lineage>
        <taxon>Eukaryota</taxon>
        <taxon>Metazoa</taxon>
        <taxon>Ecdysozoa</taxon>
        <taxon>Nematoda</taxon>
        <taxon>Chromadorea</taxon>
        <taxon>Rhabditida</taxon>
        <taxon>Rhabditina</taxon>
        <taxon>Rhabditomorpha</taxon>
        <taxon>Strongyloidea</taxon>
        <taxon>Heligmosomidae</taxon>
        <taxon>Nippostrongylus</taxon>
    </lineage>
</organism>
<reference evidence="3" key="1">
    <citation type="submission" date="2017-02" db="UniProtKB">
        <authorList>
            <consortium name="WormBaseParasite"/>
        </authorList>
    </citation>
    <scope>IDENTIFICATION</scope>
</reference>